<dbReference type="InterPro" id="IPR029063">
    <property type="entry name" value="SAM-dependent_MTases_sf"/>
</dbReference>
<evidence type="ECO:0000313" key="3">
    <source>
        <dbReference type="EMBL" id="QIS09043.1"/>
    </source>
</evidence>
<dbReference type="GO" id="GO:0008168">
    <property type="term" value="F:methyltransferase activity"/>
    <property type="evidence" value="ECO:0007669"/>
    <property type="project" value="UniProtKB-KW"/>
</dbReference>
<dbReference type="PANTHER" id="PTHR23290">
    <property type="entry name" value="RRNA N6-ADENOSINE-METHYLTRANSFERASE METTL5"/>
    <property type="match status" value="1"/>
</dbReference>
<dbReference type="KEGG" id="nah:F5544_05655"/>
<sequence>MSDFDHSEPEVPIEQVGAVVAAAGVGGRPLREVVRALAVGEHTLAELVRSLGVPRRSVEEVLSALGEDLSRTGESFRLDASRVDDYAVRFDFAQLERTAQVDPLAARLAAHAETVRLIEELIERAPAARQDIDHVSATAETVVRRALWLESTFDTRGAHVLFVGDHDLTSIATALICRDAQITVVDLDERILEFIAGEAARLGVAARCLFGDFRLGFPTAATGFADLVVTDPPYTPEGVKLFLARGLEGLGDKENSRLLLAYGFSARQPALGLKVQNAIRELHLTVEAMLPRFNRYLGAQAVGSAADWYALRPTSKSWRTLDSAAAANIYTHGPQSLEGASGLPDDIAKYLLAQSDQPILVGDGWSTTHTAEHPKLTLATLLAKGIPPVHGRRGPIDLVADLSKDPGAWLLRVLLAANCRNIVAVVPDTHPDLRGQALKSLISTKFRLRVEHATPRPGFAIVHAESTTPPPPPTQRSPTSSTAPTAKSATPGAKPSSATPPPP</sequence>
<organism evidence="3 4">
    <name type="scientific">Nocardia arthritidis</name>
    <dbReference type="NCBI Taxonomy" id="228602"/>
    <lineage>
        <taxon>Bacteria</taxon>
        <taxon>Bacillati</taxon>
        <taxon>Actinomycetota</taxon>
        <taxon>Actinomycetes</taxon>
        <taxon>Mycobacteriales</taxon>
        <taxon>Nocardiaceae</taxon>
        <taxon>Nocardia</taxon>
    </lineage>
</organism>
<gene>
    <name evidence="3" type="ORF">F5544_05655</name>
</gene>
<keyword evidence="3" id="KW-0808">Transferase</keyword>
<feature type="domain" description="N(4)-bis(aminopropyl)spermidine synthase C-terminal" evidence="2">
    <location>
        <begin position="118"/>
        <end position="301"/>
    </location>
</feature>
<dbReference type="GO" id="GO:0032259">
    <property type="term" value="P:methylation"/>
    <property type="evidence" value="ECO:0007669"/>
    <property type="project" value="UniProtKB-KW"/>
</dbReference>
<dbReference type="PANTHER" id="PTHR23290:SF0">
    <property type="entry name" value="RRNA N6-ADENOSINE-METHYLTRANSFERASE METTL5"/>
    <property type="match status" value="1"/>
</dbReference>
<keyword evidence="4" id="KW-1185">Reference proteome</keyword>
<dbReference type="GO" id="GO:0006596">
    <property type="term" value="P:polyamine biosynthetic process"/>
    <property type="evidence" value="ECO:0007669"/>
    <property type="project" value="TreeGrafter"/>
</dbReference>
<keyword evidence="3" id="KW-0489">Methyltransferase</keyword>
<dbReference type="RefSeq" id="WP_167472205.1">
    <property type="nucleotide sequence ID" value="NZ_CP046172.1"/>
</dbReference>
<dbReference type="SUPFAM" id="SSF53335">
    <property type="entry name" value="S-adenosyl-L-methionine-dependent methyltransferases"/>
    <property type="match status" value="1"/>
</dbReference>
<accession>A0A6G9Y7L2</accession>
<dbReference type="EMBL" id="CP046172">
    <property type="protein sequence ID" value="QIS09043.1"/>
    <property type="molecule type" value="Genomic_DNA"/>
</dbReference>
<feature type="compositionally biased region" description="Low complexity" evidence="1">
    <location>
        <begin position="476"/>
        <end position="495"/>
    </location>
</feature>
<evidence type="ECO:0000256" key="1">
    <source>
        <dbReference type="SAM" id="MobiDB-lite"/>
    </source>
</evidence>
<evidence type="ECO:0000313" key="4">
    <source>
        <dbReference type="Proteomes" id="UP000503540"/>
    </source>
</evidence>
<dbReference type="InterPro" id="IPR051720">
    <property type="entry name" value="rRNA_MeTrfase/Polyamine_Synth"/>
</dbReference>
<dbReference type="Gene3D" id="3.40.50.150">
    <property type="entry name" value="Vaccinia Virus protein VP39"/>
    <property type="match status" value="1"/>
</dbReference>
<reference evidence="3 4" key="1">
    <citation type="journal article" date="2019" name="ACS Chem. Biol.">
        <title>Identification and Mobilization of a Cryptic Antibiotic Biosynthesis Gene Locus from a Human-Pathogenic Nocardia Isolate.</title>
        <authorList>
            <person name="Herisse M."/>
            <person name="Ishida K."/>
            <person name="Porter J.L."/>
            <person name="Howden B."/>
            <person name="Hertweck C."/>
            <person name="Stinear T.P."/>
            <person name="Pidot S.J."/>
        </authorList>
    </citation>
    <scope>NUCLEOTIDE SEQUENCE [LARGE SCALE GENOMIC DNA]</scope>
    <source>
        <strain evidence="3 4">AUSMDU00012717</strain>
    </source>
</reference>
<dbReference type="InterPro" id="IPR002723">
    <property type="entry name" value="BpsA_C"/>
</dbReference>
<proteinExistence type="predicted"/>
<evidence type="ECO:0000259" key="2">
    <source>
        <dbReference type="Pfam" id="PF01861"/>
    </source>
</evidence>
<dbReference type="PROSITE" id="PS00092">
    <property type="entry name" value="N6_MTASE"/>
    <property type="match status" value="1"/>
</dbReference>
<dbReference type="InterPro" id="IPR002052">
    <property type="entry name" value="DNA_methylase_N6_adenine_CS"/>
</dbReference>
<protein>
    <submittedName>
        <fullName evidence="3">Putative methyltransferase</fullName>
    </submittedName>
</protein>
<dbReference type="Proteomes" id="UP000503540">
    <property type="component" value="Chromosome"/>
</dbReference>
<dbReference type="AlphaFoldDB" id="A0A6G9Y7L2"/>
<name>A0A6G9Y7L2_9NOCA</name>
<feature type="region of interest" description="Disordered" evidence="1">
    <location>
        <begin position="461"/>
        <end position="503"/>
    </location>
</feature>
<dbReference type="Pfam" id="PF01861">
    <property type="entry name" value="BpsA_C"/>
    <property type="match status" value="1"/>
</dbReference>
<dbReference type="GO" id="GO:0003676">
    <property type="term" value="F:nucleic acid binding"/>
    <property type="evidence" value="ECO:0007669"/>
    <property type="project" value="InterPro"/>
</dbReference>